<accession>A0A7S8D7M0</accession>
<name>A0A7S8D7M0_FUSCU</name>
<dbReference type="EMBL" id="CP064749">
    <property type="protein sequence ID" value="QPC63410.1"/>
    <property type="molecule type" value="Genomic_DNA"/>
</dbReference>
<dbReference type="Proteomes" id="UP000663297">
    <property type="component" value="Chromosome 3"/>
</dbReference>
<dbReference type="AlphaFoldDB" id="A0A7S8D7M0"/>
<proteinExistence type="predicted"/>
<evidence type="ECO:0000313" key="2">
    <source>
        <dbReference type="Proteomes" id="UP000663297"/>
    </source>
</evidence>
<organism evidence="1 2">
    <name type="scientific">Fusarium culmorum</name>
    <dbReference type="NCBI Taxonomy" id="5516"/>
    <lineage>
        <taxon>Eukaryota</taxon>
        <taxon>Fungi</taxon>
        <taxon>Dikarya</taxon>
        <taxon>Ascomycota</taxon>
        <taxon>Pezizomycotina</taxon>
        <taxon>Sordariomycetes</taxon>
        <taxon>Hypocreomycetidae</taxon>
        <taxon>Hypocreales</taxon>
        <taxon>Nectriaceae</taxon>
        <taxon>Fusarium</taxon>
    </lineage>
</organism>
<reference evidence="1" key="1">
    <citation type="submission" date="2020-11" db="EMBL/GenBank/DDBJ databases">
        <title>The chromosome-scale genome resource for two endophytic Fusarium species: F. culmorum and F. pseudograminearum.</title>
        <authorList>
            <person name="Yuan Z."/>
        </authorList>
    </citation>
    <scope>NUCLEOTIDE SEQUENCE</scope>
    <source>
        <strain evidence="1">Class2-1B</strain>
    </source>
</reference>
<sequence>MVIEEQKEMTIVSSSQSELGIISSSATNSKFLRTTTIPDMFPEMIPMSI</sequence>
<evidence type="ECO:0000313" key="1">
    <source>
        <dbReference type="EMBL" id="QPC63410.1"/>
    </source>
</evidence>
<gene>
    <name evidence="1" type="ORF">HYE67_005641</name>
</gene>
<protein>
    <submittedName>
        <fullName evidence="1">Uncharacterized protein</fullName>
    </submittedName>
</protein>